<feature type="domain" description="NPHP4 Ig-like" evidence="4">
    <location>
        <begin position="836"/>
        <end position="930"/>
    </location>
</feature>
<dbReference type="GO" id="GO:0035869">
    <property type="term" value="C:ciliary transition zone"/>
    <property type="evidence" value="ECO:0007669"/>
    <property type="project" value="TreeGrafter"/>
</dbReference>
<dbReference type="Proteomes" id="UP000694523">
    <property type="component" value="Unplaced"/>
</dbReference>
<feature type="domain" description="NPHP4 Ig-like" evidence="6">
    <location>
        <begin position="517"/>
        <end position="602"/>
    </location>
</feature>
<name>A0A8C6UFG7_9GOBI</name>
<evidence type="ECO:0000256" key="1">
    <source>
        <dbReference type="SAM" id="MobiDB-lite"/>
    </source>
</evidence>
<protein>
    <submittedName>
        <fullName evidence="7">Nephrocystin 4</fullName>
    </submittedName>
</protein>
<dbReference type="Pfam" id="PF26015">
    <property type="entry name" value="Ig_NPH4_3rd"/>
    <property type="match status" value="1"/>
</dbReference>
<dbReference type="GO" id="GO:0097730">
    <property type="term" value="C:non-motile cilium"/>
    <property type="evidence" value="ECO:0007669"/>
    <property type="project" value="InterPro"/>
</dbReference>
<dbReference type="PANTHER" id="PTHR31043">
    <property type="entry name" value="NEPHROCYSTIN-4"/>
    <property type="match status" value="1"/>
</dbReference>
<dbReference type="InterPro" id="IPR058686">
    <property type="entry name" value="Ig_NPHP4_3rd"/>
</dbReference>
<dbReference type="GO" id="GO:0097546">
    <property type="term" value="C:ciliary base"/>
    <property type="evidence" value="ECO:0007669"/>
    <property type="project" value="TreeGrafter"/>
</dbReference>
<dbReference type="PANTHER" id="PTHR31043:SF3">
    <property type="entry name" value="NEPHROCYSTIN-4"/>
    <property type="match status" value="1"/>
</dbReference>
<proteinExistence type="predicted"/>
<sequence length="931" mass="102932">SVMFQILFKASLGLGNSVTYDSKRNCFADHGVLRAVEGAHLDCALKSHSPLASALHLFPENVLLSGDESIPGLLDSPTGGALLKPRLLPSLAFTLSSVIVSLRPSLESFEAELLQCVNDPLRMVVIQERRLHVGVHNGWGFLESPQVVVLEVLSSAGSEDKTSPPQKLGLRSSLQLTLINHPAVAIVFQLEYVFSAPIGRETVVSDGDKDVFEIITCKKHNASLLITPLPSSSLCAVSSRRSLARLRSAGFPDVLDCTGQPAEELDPSQPVTFDPQREENDPLQGNHLLLQFLAFTRVPGEGVAPDWPLGVYFTFQLYRFPPVTTQPLALLTDQSQPPLVFSAVDSPGLQLQFRVDRSFLRPGEQRCFLRYLALHSLHVDVWDSHSLLLLGSTALPLKHLLRQGKPAVQTLHELDVLTTDYVGEGPLGTSGDQDCSLTVHTVLRGRLHVRTGNIGERRPHTHVHLRPRMTKPASVPKPDGVSAVLWQDSAASVSGPGVERGKAEGITHMLSQAITQQHLLFSALGSAEYLEYVLRNPFNTAHTVTICSDHPDLSVITSAAEWRYFKSLNPTATAVEENMFHLEPGSLHIPLKYQSFQCEHSMSSSCLRPLDSQVTFSTEDGKPLSILQVNVQPTPHAVDQTFRLYHPEQSFLKKAIRLAPWDLHAGAELGDPPPVTVRCTDPNVVCQTRKTLPGEPQDVYLKVPGGPSPHVRVFSIMVYTDKWTAAPSQVWQVYVHFLERVDMSVVSGQRSCQSLVLRGKQNMRKLRCYCSHTRDLQVEPGGVFALPPAAVQEVQVKVQPWRTGRRFFYLSAVDVEQQRLVSSWLLCLTVHRPVVSKAFEVSVPVGEGRGSSRKISYTNPYSGPRSLLLRSDHPHLLQFREERFQIGGGETYTIGLRFAPSTRPGAVEILVYVNDQDERTEEAFCVKVNYS</sequence>
<evidence type="ECO:0000259" key="6">
    <source>
        <dbReference type="Pfam" id="PF26190"/>
    </source>
</evidence>
<evidence type="ECO:0000313" key="8">
    <source>
        <dbReference type="Proteomes" id="UP000694523"/>
    </source>
</evidence>
<dbReference type="Pfam" id="PF26189">
    <property type="entry name" value="Ig_NPHP4_2nd"/>
    <property type="match status" value="1"/>
</dbReference>
<dbReference type="GO" id="GO:1904491">
    <property type="term" value="P:protein localization to ciliary transition zone"/>
    <property type="evidence" value="ECO:0007669"/>
    <property type="project" value="TreeGrafter"/>
</dbReference>
<dbReference type="AlphaFoldDB" id="A0A8C6UFG7"/>
<dbReference type="Pfam" id="PF26190">
    <property type="entry name" value="Ig_NPHP4_1st"/>
    <property type="match status" value="1"/>
</dbReference>
<evidence type="ECO:0000259" key="2">
    <source>
        <dbReference type="Pfam" id="PF26015"/>
    </source>
</evidence>
<dbReference type="InterPro" id="IPR058687">
    <property type="entry name" value="Ig_NPHP4_1st"/>
</dbReference>
<feature type="domain" description="NPHP4 Ig-like" evidence="2">
    <location>
        <begin position="748"/>
        <end position="830"/>
    </location>
</feature>
<dbReference type="InterPro" id="IPR058688">
    <property type="entry name" value="Ig_NPHP4_2nd"/>
</dbReference>
<evidence type="ECO:0000259" key="4">
    <source>
        <dbReference type="Pfam" id="PF26187"/>
    </source>
</evidence>
<accession>A0A8C6UFG7</accession>
<feature type="region of interest" description="Disordered" evidence="1">
    <location>
        <begin position="257"/>
        <end position="279"/>
    </location>
</feature>
<reference evidence="7" key="2">
    <citation type="submission" date="2025-09" db="UniProtKB">
        <authorList>
            <consortium name="Ensembl"/>
        </authorList>
    </citation>
    <scope>IDENTIFICATION</scope>
</reference>
<dbReference type="GO" id="GO:0090090">
    <property type="term" value="P:negative regulation of canonical Wnt signaling pathway"/>
    <property type="evidence" value="ECO:0007669"/>
    <property type="project" value="InterPro"/>
</dbReference>
<feature type="domain" description="NPHP4 C2-like" evidence="3">
    <location>
        <begin position="242"/>
        <end position="455"/>
    </location>
</feature>
<evidence type="ECO:0000259" key="5">
    <source>
        <dbReference type="Pfam" id="PF26189"/>
    </source>
</evidence>
<dbReference type="InterPro" id="IPR058685">
    <property type="entry name" value="Ig_NPHP4_4th"/>
</dbReference>
<keyword evidence="8" id="KW-1185">Reference proteome</keyword>
<dbReference type="Pfam" id="PF26186">
    <property type="entry name" value="NPHP4_C2_3rd"/>
    <property type="match status" value="1"/>
</dbReference>
<organism evidence="7 8">
    <name type="scientific">Neogobius melanostomus</name>
    <name type="common">round goby</name>
    <dbReference type="NCBI Taxonomy" id="47308"/>
    <lineage>
        <taxon>Eukaryota</taxon>
        <taxon>Metazoa</taxon>
        <taxon>Chordata</taxon>
        <taxon>Craniata</taxon>
        <taxon>Vertebrata</taxon>
        <taxon>Euteleostomi</taxon>
        <taxon>Actinopterygii</taxon>
        <taxon>Neopterygii</taxon>
        <taxon>Teleostei</taxon>
        <taxon>Neoteleostei</taxon>
        <taxon>Acanthomorphata</taxon>
        <taxon>Gobiaria</taxon>
        <taxon>Gobiiformes</taxon>
        <taxon>Gobioidei</taxon>
        <taxon>Gobiidae</taxon>
        <taxon>Benthophilinae</taxon>
        <taxon>Neogobiini</taxon>
        <taxon>Neogobius</taxon>
    </lineage>
</organism>
<dbReference type="InterPro" id="IPR058765">
    <property type="entry name" value="NPHP4_C2-like"/>
</dbReference>
<feature type="domain" description="NPHP4 Ig-like" evidence="5">
    <location>
        <begin position="642"/>
        <end position="736"/>
    </location>
</feature>
<dbReference type="GO" id="GO:0036064">
    <property type="term" value="C:ciliary basal body"/>
    <property type="evidence" value="ECO:0007669"/>
    <property type="project" value="TreeGrafter"/>
</dbReference>
<evidence type="ECO:0000259" key="3">
    <source>
        <dbReference type="Pfam" id="PF26186"/>
    </source>
</evidence>
<dbReference type="Pfam" id="PF26187">
    <property type="entry name" value="Ig_NPHP4_4th"/>
    <property type="match status" value="1"/>
</dbReference>
<evidence type="ECO:0000313" key="7">
    <source>
        <dbReference type="Ensembl" id="ENSNMLP00000032108.1"/>
    </source>
</evidence>
<reference evidence="7" key="1">
    <citation type="submission" date="2025-08" db="UniProtKB">
        <authorList>
            <consortium name="Ensembl"/>
        </authorList>
    </citation>
    <scope>IDENTIFICATION</scope>
</reference>
<dbReference type="Ensembl" id="ENSNMLT00000035767.1">
    <property type="protein sequence ID" value="ENSNMLP00000032108.1"/>
    <property type="gene ID" value="ENSNMLG00000020085.1"/>
</dbReference>
<dbReference type="InterPro" id="IPR029775">
    <property type="entry name" value="NPHP4"/>
</dbReference>